<evidence type="ECO:0000313" key="2">
    <source>
        <dbReference type="EMBL" id="EHK57547.1"/>
    </source>
</evidence>
<dbReference type="InterPro" id="IPR011990">
    <property type="entry name" value="TPR-like_helical_dom_sf"/>
</dbReference>
<feature type="non-terminal residue" evidence="2">
    <location>
        <position position="1"/>
    </location>
</feature>
<name>H0HP19_9HYPH</name>
<dbReference type="Gene3D" id="1.25.40.10">
    <property type="entry name" value="Tetratricopeptide repeat domain"/>
    <property type="match status" value="1"/>
</dbReference>
<dbReference type="Proteomes" id="UP000003250">
    <property type="component" value="Unassembled WGS sequence"/>
</dbReference>
<proteinExistence type="predicted"/>
<reference evidence="2 3" key="1">
    <citation type="journal article" date="2012" name="J. Bacteriol.">
        <title>Draft Genome Sequence of Mesorhizobium alhagi CCNWXJ12-2T, a Novel Salt-Resistant Species Isolated from the Desert of Northwestern China.</title>
        <authorList>
            <person name="Zhou M."/>
            <person name="Chen W."/>
            <person name="Chen H."/>
            <person name="Wei G."/>
        </authorList>
    </citation>
    <scope>NUCLEOTIDE SEQUENCE [LARGE SCALE GENOMIC DNA]</scope>
    <source>
        <strain evidence="2 3">CCNWXJ12-2</strain>
    </source>
</reference>
<gene>
    <name evidence="2" type="ORF">MAXJ12_09473</name>
</gene>
<keyword evidence="1" id="KW-0472">Membrane</keyword>
<dbReference type="EMBL" id="AHAM01000063">
    <property type="protein sequence ID" value="EHK57547.1"/>
    <property type="molecule type" value="Genomic_DNA"/>
</dbReference>
<keyword evidence="1" id="KW-0812">Transmembrane</keyword>
<sequence>AGEPIRITVPRGSYIPAYEVNPDRHPAAIVEVPADEAAEPAHDIDLALADESGTRPSGAQMMRQLKLFWGAMAVIILMLGFLVYRINEPAPGDQVGASAGGIPAETSSVAGLAALEALPPVYISQTSEAEGPTRVASVLRTGLSGFDTVDFIGRDIAESDRGNPLQFVFVVGAGLAEGDVLVELQHSASGKVLLSRVLPAADVAAAKLDDTIADILSSTVPASGTIYGHIDQLGIQTGLTACLLLNDDYYLAESEDKHAEAYRCFETLALDNAKSPLIYAEMASLHMEAVRDGYRYPPGATADQALALGYRAVQMVATSPYAHRSYGFLNQRIGNSEEATRWMRKAYELNTYDLSMAAAYGYALIFSGNYREGAPIMERAVEASSVHPSWWDYGLFLARFMLNDVAKSERAAEALVTAKRGHYIAVRAIAADCAGKPELAKKLLDELVAEFPEFASNPRAFFVNGKYPPDMTNKLLEALRHAGLGGPS</sequence>
<dbReference type="PATRIC" id="fig|1107882.3.peg.1861"/>
<evidence type="ECO:0008006" key="4">
    <source>
        <dbReference type="Google" id="ProtNLM"/>
    </source>
</evidence>
<accession>H0HP19</accession>
<dbReference type="OrthoDB" id="100177at2"/>
<evidence type="ECO:0000256" key="1">
    <source>
        <dbReference type="SAM" id="Phobius"/>
    </source>
</evidence>
<dbReference type="AlphaFoldDB" id="H0HP19"/>
<protein>
    <recommendedName>
        <fullName evidence="4">Tetratricopeptide repeat protein</fullName>
    </recommendedName>
</protein>
<dbReference type="RefSeq" id="WP_008835530.1">
    <property type="nucleotide sequence ID" value="NZ_AHAM01000063.1"/>
</dbReference>
<feature type="transmembrane region" description="Helical" evidence="1">
    <location>
        <begin position="67"/>
        <end position="84"/>
    </location>
</feature>
<keyword evidence="1" id="KW-1133">Transmembrane helix</keyword>
<dbReference type="SUPFAM" id="SSF48452">
    <property type="entry name" value="TPR-like"/>
    <property type="match status" value="1"/>
</dbReference>
<evidence type="ECO:0000313" key="3">
    <source>
        <dbReference type="Proteomes" id="UP000003250"/>
    </source>
</evidence>
<organism evidence="2 3">
    <name type="scientific">Mesorhizobium alhagi CCNWXJ12-2</name>
    <dbReference type="NCBI Taxonomy" id="1107882"/>
    <lineage>
        <taxon>Bacteria</taxon>
        <taxon>Pseudomonadati</taxon>
        <taxon>Pseudomonadota</taxon>
        <taxon>Alphaproteobacteria</taxon>
        <taxon>Hyphomicrobiales</taxon>
        <taxon>Phyllobacteriaceae</taxon>
        <taxon>Allomesorhizobium</taxon>
    </lineage>
</organism>
<keyword evidence="3" id="KW-1185">Reference proteome</keyword>